<dbReference type="Proteomes" id="UP001356308">
    <property type="component" value="Unassembled WGS sequence"/>
</dbReference>
<evidence type="ECO:0000313" key="2">
    <source>
        <dbReference type="EMBL" id="MEE1977568.1"/>
    </source>
</evidence>
<dbReference type="InterPro" id="IPR016181">
    <property type="entry name" value="Acyl_CoA_acyltransferase"/>
</dbReference>
<dbReference type="Pfam" id="PF00583">
    <property type="entry name" value="Acetyltransf_1"/>
    <property type="match status" value="1"/>
</dbReference>
<comment type="caution">
    <text evidence="2">The sequence shown here is derived from an EMBL/GenBank/DDBJ whole genome shotgun (WGS) entry which is preliminary data.</text>
</comment>
<dbReference type="SUPFAM" id="SSF55729">
    <property type="entry name" value="Acyl-CoA N-acyltransferases (Nat)"/>
    <property type="match status" value="1"/>
</dbReference>
<dbReference type="EMBL" id="JAZDDG010000007">
    <property type="protein sequence ID" value="MEE1977568.1"/>
    <property type="molecule type" value="Genomic_DNA"/>
</dbReference>
<reference evidence="2 3" key="1">
    <citation type="submission" date="2024-01" db="EMBL/GenBank/DDBJ databases">
        <title>Maribacter spp. originated from different algae showed divergent polysaccharides utilization ability.</title>
        <authorList>
            <person name="Wang H."/>
            <person name="Wu Y."/>
        </authorList>
    </citation>
    <scope>NUCLEOTIDE SEQUENCE [LARGE SCALE GENOMIC DNA]</scope>
    <source>
        <strain evidence="2 3">PR1</strain>
    </source>
</reference>
<accession>A0ABU7IYC5</accession>
<evidence type="ECO:0000313" key="3">
    <source>
        <dbReference type="Proteomes" id="UP001356308"/>
    </source>
</evidence>
<evidence type="ECO:0000259" key="1">
    <source>
        <dbReference type="PROSITE" id="PS51186"/>
    </source>
</evidence>
<feature type="domain" description="N-acetyltransferase" evidence="1">
    <location>
        <begin position="5"/>
        <end position="160"/>
    </location>
</feature>
<gene>
    <name evidence="2" type="ORF">V1I91_15910</name>
</gene>
<proteinExistence type="predicted"/>
<dbReference type="PANTHER" id="PTHR43072">
    <property type="entry name" value="N-ACETYLTRANSFERASE"/>
    <property type="match status" value="1"/>
</dbReference>
<dbReference type="RefSeq" id="WP_272652247.1">
    <property type="nucleotide sequence ID" value="NZ_JAZDDG010000007.1"/>
</dbReference>
<protein>
    <submittedName>
        <fullName evidence="2">GNAT family N-acetyltransferase</fullName>
    </submittedName>
</protein>
<name>A0ABU7IYC5_9FLAO</name>
<organism evidence="2 3">
    <name type="scientific">Maribacter cobaltidurans</name>
    <dbReference type="NCBI Taxonomy" id="1178778"/>
    <lineage>
        <taxon>Bacteria</taxon>
        <taxon>Pseudomonadati</taxon>
        <taxon>Bacteroidota</taxon>
        <taxon>Flavobacteriia</taxon>
        <taxon>Flavobacteriales</taxon>
        <taxon>Flavobacteriaceae</taxon>
        <taxon>Maribacter</taxon>
    </lineage>
</organism>
<keyword evidence="3" id="KW-1185">Reference proteome</keyword>
<dbReference type="Gene3D" id="3.40.630.30">
    <property type="match status" value="1"/>
</dbReference>
<dbReference type="PROSITE" id="PS51186">
    <property type="entry name" value="GNAT"/>
    <property type="match status" value="1"/>
</dbReference>
<sequence>MENDIIIRKAEIKDLQTLLGFEQEVILAERPFDPTIRKGKINYYDLEELIQSNEALVLIACWGDKVVASGYALIKEARHYLDHTNYGYLGFMYTLPEFRGKGVNGKIIDGLKKWVWSKNIGEIRLTVYNDNEPALKAYEKVGFKRHIIEMRLDTSDENKF</sequence>
<dbReference type="CDD" id="cd04301">
    <property type="entry name" value="NAT_SF"/>
    <property type="match status" value="1"/>
</dbReference>
<dbReference type="InterPro" id="IPR000182">
    <property type="entry name" value="GNAT_dom"/>
</dbReference>